<proteinExistence type="predicted"/>
<dbReference type="EMBL" id="NMUH01014164">
    <property type="protein sequence ID" value="MQM22849.1"/>
    <property type="molecule type" value="Genomic_DNA"/>
</dbReference>
<organism evidence="2 3">
    <name type="scientific">Colocasia esculenta</name>
    <name type="common">Wild taro</name>
    <name type="synonym">Arum esculentum</name>
    <dbReference type="NCBI Taxonomy" id="4460"/>
    <lineage>
        <taxon>Eukaryota</taxon>
        <taxon>Viridiplantae</taxon>
        <taxon>Streptophyta</taxon>
        <taxon>Embryophyta</taxon>
        <taxon>Tracheophyta</taxon>
        <taxon>Spermatophyta</taxon>
        <taxon>Magnoliopsida</taxon>
        <taxon>Liliopsida</taxon>
        <taxon>Araceae</taxon>
        <taxon>Aroideae</taxon>
        <taxon>Colocasieae</taxon>
        <taxon>Colocasia</taxon>
    </lineage>
</organism>
<evidence type="ECO:0000313" key="2">
    <source>
        <dbReference type="EMBL" id="MQM22849.1"/>
    </source>
</evidence>
<feature type="compositionally biased region" description="Gly residues" evidence="1">
    <location>
        <begin position="129"/>
        <end position="140"/>
    </location>
</feature>
<protein>
    <submittedName>
        <fullName evidence="2">Uncharacterized protein</fullName>
    </submittedName>
</protein>
<dbReference type="Proteomes" id="UP000652761">
    <property type="component" value="Unassembled WGS sequence"/>
</dbReference>
<reference evidence="2" key="1">
    <citation type="submission" date="2017-07" db="EMBL/GenBank/DDBJ databases">
        <title>Taro Niue Genome Assembly and Annotation.</title>
        <authorList>
            <person name="Atibalentja N."/>
            <person name="Keating K."/>
            <person name="Fields C.J."/>
        </authorList>
    </citation>
    <scope>NUCLEOTIDE SEQUENCE</scope>
    <source>
        <strain evidence="2">Niue_2</strain>
        <tissue evidence="2">Leaf</tissue>
    </source>
</reference>
<comment type="caution">
    <text evidence="2">The sequence shown here is derived from an EMBL/GenBank/DDBJ whole genome shotgun (WGS) entry which is preliminary data.</text>
</comment>
<gene>
    <name evidence="2" type="ORF">Taro_055907</name>
</gene>
<keyword evidence="3" id="KW-1185">Reference proteome</keyword>
<dbReference type="AlphaFoldDB" id="A0A843XSK0"/>
<sequence>MDVIRRASCAPPSGKGDPALLRPLAAHRRQLLRPLYHPHALSLLAPLPQPVPRQLLDQRAPAVLPRRPQLLAAPRRHLLVAPRRSDHQQLGAPSLQVGAALADVPPPQLLAAALRLPVVVGFHGLLHGGGDSGPIDGGPGDGRREEEDGGQGEQLSSEDCCHGAEGDREEEARGLHACKLSSCACSGSWHARQLPDDLGHRDLRNRVALFDGIEEGGIRASTHTPGELMSMRMTELLTVCKIESIYSREAMTWMHQGEFSLELWIDSRRCLRPNEAGEWLPSWLVL</sequence>
<accession>A0A843XSK0</accession>
<evidence type="ECO:0000256" key="1">
    <source>
        <dbReference type="SAM" id="MobiDB-lite"/>
    </source>
</evidence>
<name>A0A843XSK0_COLES</name>
<evidence type="ECO:0000313" key="3">
    <source>
        <dbReference type="Proteomes" id="UP000652761"/>
    </source>
</evidence>
<feature type="region of interest" description="Disordered" evidence="1">
    <location>
        <begin position="129"/>
        <end position="163"/>
    </location>
</feature>